<dbReference type="InterPro" id="IPR015422">
    <property type="entry name" value="PyrdxlP-dep_Trfase_small"/>
</dbReference>
<reference evidence="7 8" key="1">
    <citation type="submission" date="2021-02" db="EMBL/GenBank/DDBJ databases">
        <title>Nitrogen-fixing ability and nitrogen fixation related genes of thermophilic fermentative bacteria in the genus Caldicellulosiruptor.</title>
        <authorList>
            <person name="Chen Y."/>
            <person name="Nishihara A."/>
            <person name="Haruta S."/>
        </authorList>
    </citation>
    <scope>NUCLEOTIDE SEQUENCE [LARGE SCALE GENOMIC DNA]</scope>
    <source>
        <strain evidence="7 8">YA01</strain>
    </source>
</reference>
<dbReference type="SUPFAM" id="SSF53383">
    <property type="entry name" value="PLP-dependent transferases"/>
    <property type="match status" value="1"/>
</dbReference>
<dbReference type="EMBL" id="AP024480">
    <property type="protein sequence ID" value="BCS80508.1"/>
    <property type="molecule type" value="Genomic_DNA"/>
</dbReference>
<comment type="cofactor">
    <cofactor evidence="1 5">
        <name>pyridoxal 5'-phosphate</name>
        <dbReference type="ChEBI" id="CHEBI:597326"/>
    </cofactor>
</comment>
<dbReference type="Gene3D" id="3.90.1150.10">
    <property type="entry name" value="Aspartate Aminotransferase, domain 1"/>
    <property type="match status" value="1"/>
</dbReference>
<dbReference type="PANTHER" id="PTHR21152:SF40">
    <property type="entry name" value="ALANINE--GLYOXYLATE AMINOTRANSFERASE"/>
    <property type="match status" value="1"/>
</dbReference>
<keyword evidence="7" id="KW-0032">Aminotransferase</keyword>
<dbReference type="InterPro" id="IPR020578">
    <property type="entry name" value="Aminotrans_V_PyrdxlP_BS"/>
</dbReference>
<evidence type="ECO:0000256" key="3">
    <source>
        <dbReference type="ARBA" id="ARBA00022898"/>
    </source>
</evidence>
<evidence type="ECO:0000259" key="6">
    <source>
        <dbReference type="Pfam" id="PF00266"/>
    </source>
</evidence>
<dbReference type="Proteomes" id="UP000663623">
    <property type="component" value="Chromosome"/>
</dbReference>
<keyword evidence="3" id="KW-0663">Pyridoxal phosphate</keyword>
<evidence type="ECO:0000313" key="8">
    <source>
        <dbReference type="Proteomes" id="UP000663623"/>
    </source>
</evidence>
<organism evidence="7 8">
    <name type="scientific">Caldicellulosiruptor diazotrophicus</name>
    <dbReference type="NCBI Taxonomy" id="2806205"/>
    <lineage>
        <taxon>Bacteria</taxon>
        <taxon>Bacillati</taxon>
        <taxon>Bacillota</taxon>
        <taxon>Bacillota incertae sedis</taxon>
        <taxon>Caldicellulosiruptorales</taxon>
        <taxon>Caldicellulosiruptoraceae</taxon>
        <taxon>Caldicellulosiruptor</taxon>
    </lineage>
</organism>
<evidence type="ECO:0000256" key="4">
    <source>
        <dbReference type="RuleBase" id="RU004075"/>
    </source>
</evidence>
<dbReference type="RefSeq" id="WP_207180931.1">
    <property type="nucleotide sequence ID" value="NZ_AP024480.1"/>
</dbReference>
<accession>A0ABM7NK90</accession>
<dbReference type="GO" id="GO:0008483">
    <property type="term" value="F:transaminase activity"/>
    <property type="evidence" value="ECO:0007669"/>
    <property type="project" value="UniProtKB-KW"/>
</dbReference>
<dbReference type="PROSITE" id="PS00595">
    <property type="entry name" value="AA_TRANSFER_CLASS_5"/>
    <property type="match status" value="1"/>
</dbReference>
<sequence length="389" mass="43457">MRKPKLLMTPGPTPLPPEVISAMSQQIIHHRTKEFGEIFSRVNENLKKVFQTKNNVLTFAASGTGAMEASAVNFFSEGDTVLVVSVGVFGDRFINICKTFGLNVIEKKYPYGDVANIDEVIEIIESNKDIKGVFITHNETSTGVTNPIEKLARYIKNTDKILIVDAVSSLGAIDLKTDEWGVDVVVTGSQKALMSPPGLAFVSVSEKAWEFYKTSKLRKFYWDFKKYQDNLLKESQDTPFTPAVTLIRAVDAGLRLILDYGLENNFKRHTRLARLTQLAAEKLNLELLPKKEYSSAVITAIKSPEGVDIEKVRKIMNQKYDIMVTGGQATLKGKIIRIGHMGYVDEFDLLKTIECFELALLEVGYKNFEVGDATKAMLQEIAKEVSESK</sequence>
<keyword evidence="7" id="KW-0808">Transferase</keyword>
<comment type="similarity">
    <text evidence="2 4">Belongs to the class-V pyridoxal-phosphate-dependent aminotransferase family.</text>
</comment>
<keyword evidence="8" id="KW-1185">Reference proteome</keyword>
<gene>
    <name evidence="7" type="ORF">CaldiYA01_04680</name>
</gene>
<evidence type="ECO:0000313" key="7">
    <source>
        <dbReference type="EMBL" id="BCS80508.1"/>
    </source>
</evidence>
<dbReference type="PANTHER" id="PTHR21152">
    <property type="entry name" value="AMINOTRANSFERASE CLASS V"/>
    <property type="match status" value="1"/>
</dbReference>
<name>A0ABM7NK90_9FIRM</name>
<proteinExistence type="inferred from homology"/>
<dbReference type="Pfam" id="PF00266">
    <property type="entry name" value="Aminotran_5"/>
    <property type="match status" value="1"/>
</dbReference>
<dbReference type="InterPro" id="IPR024169">
    <property type="entry name" value="SP_NH2Trfase/AEP_transaminase"/>
</dbReference>
<protein>
    <submittedName>
        <fullName evidence="7">Class V aminotransferase</fullName>
    </submittedName>
</protein>
<dbReference type="InterPro" id="IPR000192">
    <property type="entry name" value="Aminotrans_V_dom"/>
</dbReference>
<dbReference type="InterPro" id="IPR015424">
    <property type="entry name" value="PyrdxlP-dep_Trfase"/>
</dbReference>
<dbReference type="PIRSF" id="PIRSF000524">
    <property type="entry name" value="SPT"/>
    <property type="match status" value="1"/>
</dbReference>
<feature type="domain" description="Aminotransferase class V" evidence="6">
    <location>
        <begin position="7"/>
        <end position="331"/>
    </location>
</feature>
<dbReference type="Gene3D" id="3.40.640.10">
    <property type="entry name" value="Type I PLP-dependent aspartate aminotransferase-like (Major domain)"/>
    <property type="match status" value="1"/>
</dbReference>
<evidence type="ECO:0000256" key="1">
    <source>
        <dbReference type="ARBA" id="ARBA00001933"/>
    </source>
</evidence>
<dbReference type="InterPro" id="IPR015421">
    <property type="entry name" value="PyrdxlP-dep_Trfase_major"/>
</dbReference>
<evidence type="ECO:0000256" key="2">
    <source>
        <dbReference type="ARBA" id="ARBA00009236"/>
    </source>
</evidence>
<evidence type="ECO:0000256" key="5">
    <source>
        <dbReference type="RuleBase" id="RU004504"/>
    </source>
</evidence>